<feature type="region of interest" description="Disordered" evidence="5">
    <location>
        <begin position="21"/>
        <end position="62"/>
    </location>
</feature>
<keyword evidence="3" id="KW-0813">Transport</keyword>
<reference evidence="8 9" key="1">
    <citation type="journal article" date="2025" name="Anaerobe">
        <title>Description of Anaerococcus kampingiae sp. nov., Anaerococcus groningensis sp. nov., Anaerococcus martiniensis sp. nov., and Anaerococcus cruorum sp. nov., isolated from human clinical specimens.</title>
        <authorList>
            <person name="Boiten K.E."/>
            <person name="Meijer J."/>
            <person name="van Wezel E.M."/>
            <person name="Veloo A.C.M."/>
        </authorList>
    </citation>
    <scope>NUCLEOTIDE SEQUENCE [LARGE SCALE GENOMIC DNA]</scope>
    <source>
        <strain evidence="8 9">ENR0874</strain>
    </source>
</reference>
<feature type="compositionally biased region" description="Basic and acidic residues" evidence="5">
    <location>
        <begin position="23"/>
        <end position="32"/>
    </location>
</feature>
<evidence type="ECO:0000256" key="6">
    <source>
        <dbReference type="SAM" id="SignalP"/>
    </source>
</evidence>
<protein>
    <submittedName>
        <fullName evidence="8">Siderophore ABC transporter substrate-binding protein</fullName>
    </submittedName>
</protein>
<accession>A0ABW9MDS7</accession>
<comment type="caution">
    <text evidence="8">The sequence shown here is derived from an EMBL/GenBank/DDBJ whole genome shotgun (WGS) entry which is preliminary data.</text>
</comment>
<comment type="subcellular location">
    <subcellularLocation>
        <location evidence="1">Cell envelope</location>
    </subcellularLocation>
</comment>
<evidence type="ECO:0000256" key="3">
    <source>
        <dbReference type="ARBA" id="ARBA00022448"/>
    </source>
</evidence>
<dbReference type="PANTHER" id="PTHR30532">
    <property type="entry name" value="IRON III DICITRATE-BINDING PERIPLASMIC PROTEIN"/>
    <property type="match status" value="1"/>
</dbReference>
<evidence type="ECO:0000256" key="4">
    <source>
        <dbReference type="ARBA" id="ARBA00022729"/>
    </source>
</evidence>
<dbReference type="SUPFAM" id="SSF53807">
    <property type="entry name" value="Helical backbone' metal receptor"/>
    <property type="match status" value="1"/>
</dbReference>
<name>A0ABW9MDS7_9FIRM</name>
<proteinExistence type="inferred from homology"/>
<sequence length="355" mass="38433">MKNKLLIAMLLASISLSACGNGAEKEAPKEEAAQTEQQAQPEEAAKDENKEEAKDTASDSATVKIKDLTGEVEVKKNPKKVVALDNRTFETLEEWGITPVAAPKPIMPATSGFVKNDEIQDIGNHKEPNLEVIAAADPDLIIVGQRFGKYTEELKKLCPNADVIDLNWDVSDKAANPGENLVNGFKDSLESLGKIFDKEDEAKALIEKLDKSIAEAKEAYKEGTVMSVVVNGGEIGYSAPGFGRVWGPLYEILGLKPAIEVENSSTDHKGDDISVEAIAQSNPAYLLVLDRDAAVTKEGEESTPAKDVIEGSEALKSTDAIKNSKVYYAPADTYTNESPQTFIKIFEGLKELFSK</sequence>
<keyword evidence="9" id="KW-1185">Reference proteome</keyword>
<evidence type="ECO:0000256" key="5">
    <source>
        <dbReference type="SAM" id="MobiDB-lite"/>
    </source>
</evidence>
<evidence type="ECO:0000313" key="8">
    <source>
        <dbReference type="EMBL" id="MFO3667344.1"/>
    </source>
</evidence>
<dbReference type="InterPro" id="IPR002491">
    <property type="entry name" value="ABC_transptr_periplasmic_BD"/>
</dbReference>
<dbReference type="Proteomes" id="UP001637994">
    <property type="component" value="Unassembled WGS sequence"/>
</dbReference>
<evidence type="ECO:0000256" key="2">
    <source>
        <dbReference type="ARBA" id="ARBA00008814"/>
    </source>
</evidence>
<evidence type="ECO:0000259" key="7">
    <source>
        <dbReference type="PROSITE" id="PS50983"/>
    </source>
</evidence>
<dbReference type="Gene3D" id="3.40.50.1980">
    <property type="entry name" value="Nitrogenase molybdenum iron protein domain"/>
    <property type="match status" value="2"/>
</dbReference>
<dbReference type="RefSeq" id="WP_410035665.1">
    <property type="nucleotide sequence ID" value="NZ_JBGMEF010000019.1"/>
</dbReference>
<feature type="compositionally biased region" description="Basic and acidic residues" evidence="5">
    <location>
        <begin position="43"/>
        <end position="57"/>
    </location>
</feature>
<dbReference type="PANTHER" id="PTHR30532:SF28">
    <property type="entry name" value="PETROBACTIN-BINDING PROTEIN YCLQ"/>
    <property type="match status" value="1"/>
</dbReference>
<feature type="signal peptide" evidence="6">
    <location>
        <begin position="1"/>
        <end position="20"/>
    </location>
</feature>
<feature type="chain" id="PRO_5045892411" evidence="6">
    <location>
        <begin position="21"/>
        <end position="355"/>
    </location>
</feature>
<evidence type="ECO:0000256" key="1">
    <source>
        <dbReference type="ARBA" id="ARBA00004196"/>
    </source>
</evidence>
<dbReference type="PROSITE" id="PS50983">
    <property type="entry name" value="FE_B12_PBP"/>
    <property type="match status" value="1"/>
</dbReference>
<feature type="domain" description="Fe/B12 periplasmic-binding" evidence="7">
    <location>
        <begin position="80"/>
        <end position="355"/>
    </location>
</feature>
<keyword evidence="4 6" id="KW-0732">Signal</keyword>
<comment type="similarity">
    <text evidence="2">Belongs to the bacterial solute-binding protein 8 family.</text>
</comment>
<dbReference type="EMBL" id="JBGMEF010000019">
    <property type="protein sequence ID" value="MFO3667344.1"/>
    <property type="molecule type" value="Genomic_DNA"/>
</dbReference>
<organism evidence="8 9">
    <name type="scientific">Anaerococcus kampingae</name>
    <dbReference type="NCBI Taxonomy" id="3115614"/>
    <lineage>
        <taxon>Bacteria</taxon>
        <taxon>Bacillati</taxon>
        <taxon>Bacillota</taxon>
        <taxon>Tissierellia</taxon>
        <taxon>Tissierellales</taxon>
        <taxon>Peptoniphilaceae</taxon>
        <taxon>Anaerococcus</taxon>
    </lineage>
</organism>
<dbReference type="Pfam" id="PF01497">
    <property type="entry name" value="Peripla_BP_2"/>
    <property type="match status" value="1"/>
</dbReference>
<gene>
    <name evidence="8" type="ORF">ACCQ42_06115</name>
</gene>
<dbReference type="PROSITE" id="PS51257">
    <property type="entry name" value="PROKAR_LIPOPROTEIN"/>
    <property type="match status" value="1"/>
</dbReference>
<evidence type="ECO:0000313" key="9">
    <source>
        <dbReference type="Proteomes" id="UP001637994"/>
    </source>
</evidence>
<dbReference type="InterPro" id="IPR051313">
    <property type="entry name" value="Bact_iron-sidero_bind"/>
</dbReference>